<dbReference type="InterPro" id="IPR006620">
    <property type="entry name" value="Pro_4_hyd_alph"/>
</dbReference>
<evidence type="ECO:0000256" key="8">
    <source>
        <dbReference type="ARBA" id="ARBA00022824"/>
    </source>
</evidence>
<dbReference type="InterPro" id="IPR039575">
    <property type="entry name" value="P3H"/>
</dbReference>
<evidence type="ECO:0000256" key="2">
    <source>
        <dbReference type="ARBA" id="ARBA00001962"/>
    </source>
</evidence>
<evidence type="ECO:0000259" key="14">
    <source>
        <dbReference type="PROSITE" id="PS51471"/>
    </source>
</evidence>
<dbReference type="FunFam" id="2.60.120.620:FF:000003">
    <property type="entry name" value="Prolyl 3-hydroxylase 2"/>
    <property type="match status" value="1"/>
</dbReference>
<dbReference type="Gene3D" id="2.60.120.620">
    <property type="entry name" value="q2cbj1_9rhob like domain"/>
    <property type="match status" value="1"/>
</dbReference>
<dbReference type="InterPro" id="IPR044862">
    <property type="entry name" value="Pro_4_hyd_alph_FE2OG_OXY"/>
</dbReference>
<dbReference type="STRING" id="7739.C3XV99"/>
<dbReference type="Pfam" id="PF13640">
    <property type="entry name" value="2OG-FeII_Oxy_3"/>
    <property type="match status" value="1"/>
</dbReference>
<organism>
    <name type="scientific">Branchiostoma floridae</name>
    <name type="common">Florida lancelet</name>
    <name type="synonym">Amphioxus</name>
    <dbReference type="NCBI Taxonomy" id="7739"/>
    <lineage>
        <taxon>Eukaryota</taxon>
        <taxon>Metazoa</taxon>
        <taxon>Chordata</taxon>
        <taxon>Cephalochordata</taxon>
        <taxon>Leptocardii</taxon>
        <taxon>Amphioxiformes</taxon>
        <taxon>Branchiostomatidae</taxon>
        <taxon>Branchiostoma</taxon>
    </lineage>
</organism>
<comment type="cofactor">
    <cofactor evidence="1">
        <name>L-ascorbate</name>
        <dbReference type="ChEBI" id="CHEBI:38290"/>
    </cofactor>
</comment>
<keyword evidence="7" id="KW-0677">Repeat</keyword>
<evidence type="ECO:0000256" key="5">
    <source>
        <dbReference type="ARBA" id="ARBA00022723"/>
    </source>
</evidence>
<comment type="cofactor">
    <cofactor evidence="2">
        <name>Fe cation</name>
        <dbReference type="ChEBI" id="CHEBI:24875"/>
    </cofactor>
</comment>
<evidence type="ECO:0000256" key="12">
    <source>
        <dbReference type="ARBA" id="ARBA00023004"/>
    </source>
</evidence>
<feature type="domain" description="Fe2OG dioxygenase" evidence="14">
    <location>
        <begin position="103"/>
        <end position="219"/>
    </location>
</feature>
<keyword evidence="11" id="KW-0560">Oxidoreductase</keyword>
<evidence type="ECO:0000256" key="9">
    <source>
        <dbReference type="ARBA" id="ARBA00022896"/>
    </source>
</evidence>
<evidence type="ECO:0000256" key="10">
    <source>
        <dbReference type="ARBA" id="ARBA00022964"/>
    </source>
</evidence>
<comment type="similarity">
    <text evidence="3">Belongs to the leprecan family.</text>
</comment>
<keyword evidence="10" id="KW-0223">Dioxygenase</keyword>
<dbReference type="GO" id="GO:0031418">
    <property type="term" value="F:L-ascorbic acid binding"/>
    <property type="evidence" value="ECO:0007669"/>
    <property type="project" value="UniProtKB-KW"/>
</dbReference>
<dbReference type="GO" id="GO:0005506">
    <property type="term" value="F:iron ion binding"/>
    <property type="evidence" value="ECO:0007669"/>
    <property type="project" value="InterPro"/>
</dbReference>
<evidence type="ECO:0000256" key="1">
    <source>
        <dbReference type="ARBA" id="ARBA00001961"/>
    </source>
</evidence>
<keyword evidence="5" id="KW-0479">Metal-binding</keyword>
<protein>
    <recommendedName>
        <fullName evidence="4">procollagen-proline 3-dioxygenase</fullName>
        <ecNumber evidence="4">1.14.11.7</ecNumber>
    </recommendedName>
</protein>
<keyword evidence="8" id="KW-0256">Endoplasmic reticulum</keyword>
<sequence length="250" mass="28301">MGPEDLKGKKRILVDGLATQEDCDMLLDLAQASALINTSTLFWGRFVDSPTNRNTPLKQTAKLVQKGVITVESADRFLTLTEKARQFVHRYFRLGPELYVQFTHLVCRTAEPYSSDQRIDLSHTVHSDNCKLNYDDWTCEPYEPHLGPLHARHYSSVIFLNDGFKGGKFFFSNRNLTAEATVQPKCGRVVAFSSGPENPHGVQAVVEGRRCVIAVWFTLDKTHDELRRHEARKVVDSLWKSGGHQSKAEL</sequence>
<dbReference type="GO" id="GO:0019797">
    <property type="term" value="F:procollagen-proline 3-dioxygenase activity"/>
    <property type="evidence" value="ECO:0007669"/>
    <property type="project" value="UniProtKB-EC"/>
</dbReference>
<dbReference type="PANTHER" id="PTHR14049">
    <property type="entry name" value="LEPRECAN 1"/>
    <property type="match status" value="1"/>
</dbReference>
<evidence type="ECO:0000256" key="6">
    <source>
        <dbReference type="ARBA" id="ARBA00022729"/>
    </source>
</evidence>
<evidence type="ECO:0000256" key="13">
    <source>
        <dbReference type="ARBA" id="ARBA00023180"/>
    </source>
</evidence>
<evidence type="ECO:0000256" key="11">
    <source>
        <dbReference type="ARBA" id="ARBA00023002"/>
    </source>
</evidence>
<dbReference type="PROSITE" id="PS51471">
    <property type="entry name" value="FE2OG_OXY"/>
    <property type="match status" value="1"/>
</dbReference>
<evidence type="ECO:0000256" key="3">
    <source>
        <dbReference type="ARBA" id="ARBA00006487"/>
    </source>
</evidence>
<evidence type="ECO:0000313" key="15">
    <source>
        <dbReference type="EMBL" id="EEN68025.1"/>
    </source>
</evidence>
<keyword evidence="6" id="KW-0732">Signal</keyword>
<dbReference type="PANTHER" id="PTHR14049:SF9">
    <property type="entry name" value="PROCOLLAGEN-PROLINE 3-DIOXYGENASE"/>
    <property type="match status" value="1"/>
</dbReference>
<keyword evidence="13" id="KW-0325">Glycoprotein</keyword>
<dbReference type="SMART" id="SM00702">
    <property type="entry name" value="P4Hc"/>
    <property type="match status" value="1"/>
</dbReference>
<dbReference type="GO" id="GO:0032963">
    <property type="term" value="P:collagen metabolic process"/>
    <property type="evidence" value="ECO:0007669"/>
    <property type="project" value="InterPro"/>
</dbReference>
<dbReference type="InParanoid" id="C3XV99"/>
<evidence type="ECO:0000256" key="4">
    <source>
        <dbReference type="ARBA" id="ARBA00012262"/>
    </source>
</evidence>
<keyword evidence="9" id="KW-0847">Vitamin C</keyword>
<dbReference type="EC" id="1.14.11.7" evidence="4"/>
<dbReference type="AlphaFoldDB" id="C3XV99"/>
<reference evidence="15" key="1">
    <citation type="journal article" date="2008" name="Nature">
        <title>The amphioxus genome and the evolution of the chordate karyotype.</title>
        <authorList>
            <consortium name="US DOE Joint Genome Institute (JGI-PGF)"/>
            <person name="Putnam N.H."/>
            <person name="Butts T."/>
            <person name="Ferrier D.E.K."/>
            <person name="Furlong R.F."/>
            <person name="Hellsten U."/>
            <person name="Kawashima T."/>
            <person name="Robinson-Rechavi M."/>
            <person name="Shoguchi E."/>
            <person name="Terry A."/>
            <person name="Yu J.-K."/>
            <person name="Benito-Gutierrez E.L."/>
            <person name="Dubchak I."/>
            <person name="Garcia-Fernandez J."/>
            <person name="Gibson-Brown J.J."/>
            <person name="Grigoriev I.V."/>
            <person name="Horton A.C."/>
            <person name="de Jong P.J."/>
            <person name="Jurka J."/>
            <person name="Kapitonov V.V."/>
            <person name="Kohara Y."/>
            <person name="Kuroki Y."/>
            <person name="Lindquist E."/>
            <person name="Lucas S."/>
            <person name="Osoegawa K."/>
            <person name="Pennacchio L.A."/>
            <person name="Salamov A.A."/>
            <person name="Satou Y."/>
            <person name="Sauka-Spengler T."/>
            <person name="Schmutz J."/>
            <person name="Shin-I T."/>
            <person name="Toyoda A."/>
            <person name="Bronner-Fraser M."/>
            <person name="Fujiyama A."/>
            <person name="Holland L.Z."/>
            <person name="Holland P.W.H."/>
            <person name="Satoh N."/>
            <person name="Rokhsar D.S."/>
        </authorList>
    </citation>
    <scope>NUCLEOTIDE SEQUENCE [LARGE SCALE GENOMIC DNA]</scope>
    <source>
        <strain evidence="15">S238N-H82</strain>
        <tissue evidence="15">Testes</tissue>
    </source>
</reference>
<name>C3XV99_BRAFL</name>
<keyword evidence="12" id="KW-0408">Iron</keyword>
<proteinExistence type="inferred from homology"/>
<dbReference type="InterPro" id="IPR005123">
    <property type="entry name" value="Oxoglu/Fe-dep_dioxygenase_dom"/>
</dbReference>
<evidence type="ECO:0000256" key="7">
    <source>
        <dbReference type="ARBA" id="ARBA00022737"/>
    </source>
</evidence>
<dbReference type="eggNOG" id="KOG4459">
    <property type="taxonomic scope" value="Eukaryota"/>
</dbReference>
<gene>
    <name evidence="15" type="ORF">BRAFLDRAFT_86987</name>
</gene>
<accession>C3XV99</accession>
<dbReference type="EMBL" id="GG666468">
    <property type="protein sequence ID" value="EEN68025.1"/>
    <property type="molecule type" value="Genomic_DNA"/>
</dbReference>